<dbReference type="SUPFAM" id="SSF56672">
    <property type="entry name" value="DNA/RNA polymerases"/>
    <property type="match status" value="1"/>
</dbReference>
<organism evidence="2">
    <name type="scientific">Sesamum calycinum</name>
    <dbReference type="NCBI Taxonomy" id="2727403"/>
    <lineage>
        <taxon>Eukaryota</taxon>
        <taxon>Viridiplantae</taxon>
        <taxon>Streptophyta</taxon>
        <taxon>Embryophyta</taxon>
        <taxon>Tracheophyta</taxon>
        <taxon>Spermatophyta</taxon>
        <taxon>Magnoliopsida</taxon>
        <taxon>eudicotyledons</taxon>
        <taxon>Gunneridae</taxon>
        <taxon>Pentapetalae</taxon>
        <taxon>asterids</taxon>
        <taxon>lamiids</taxon>
        <taxon>Lamiales</taxon>
        <taxon>Pedaliaceae</taxon>
        <taxon>Sesamum</taxon>
    </lineage>
</organism>
<evidence type="ECO:0000259" key="1">
    <source>
        <dbReference type="Pfam" id="PF17921"/>
    </source>
</evidence>
<dbReference type="InterPro" id="IPR041588">
    <property type="entry name" value="Integrase_H2C2"/>
</dbReference>
<evidence type="ECO:0000313" key="2">
    <source>
        <dbReference type="EMBL" id="KAL0352397.1"/>
    </source>
</evidence>
<dbReference type="PANTHER" id="PTHR37984">
    <property type="entry name" value="PROTEIN CBG26694"/>
    <property type="match status" value="1"/>
</dbReference>
<reference evidence="2" key="1">
    <citation type="submission" date="2020-06" db="EMBL/GenBank/DDBJ databases">
        <authorList>
            <person name="Li T."/>
            <person name="Hu X."/>
            <person name="Zhang T."/>
            <person name="Song X."/>
            <person name="Zhang H."/>
            <person name="Dai N."/>
            <person name="Sheng W."/>
            <person name="Hou X."/>
            <person name="Wei L."/>
        </authorList>
    </citation>
    <scope>NUCLEOTIDE SEQUENCE</scope>
    <source>
        <strain evidence="2">KEN8</strain>
        <tissue evidence="2">Leaf</tissue>
    </source>
</reference>
<dbReference type="Gene3D" id="1.10.340.70">
    <property type="match status" value="1"/>
</dbReference>
<protein>
    <recommendedName>
        <fullName evidence="1">Integrase zinc-binding domain-containing protein</fullName>
    </recommendedName>
</protein>
<dbReference type="InterPro" id="IPR050951">
    <property type="entry name" value="Retrovirus_Pol_polyprotein"/>
</dbReference>
<name>A0AAW2P824_9LAMI</name>
<proteinExistence type="predicted"/>
<dbReference type="PANTHER" id="PTHR37984:SF5">
    <property type="entry name" value="PROTEIN NYNRIN-LIKE"/>
    <property type="match status" value="1"/>
</dbReference>
<comment type="caution">
    <text evidence="2">The sequence shown here is derived from an EMBL/GenBank/DDBJ whole genome shotgun (WGS) entry which is preliminary data.</text>
</comment>
<dbReference type="AlphaFoldDB" id="A0AAW2P824"/>
<gene>
    <name evidence="2" type="ORF">Scaly_1628400</name>
</gene>
<dbReference type="EMBL" id="JACGWM010000009">
    <property type="protein sequence ID" value="KAL0352397.1"/>
    <property type="molecule type" value="Genomic_DNA"/>
</dbReference>
<accession>A0AAW2P824</accession>
<dbReference type="Pfam" id="PF17921">
    <property type="entry name" value="Integrase_H2C2"/>
    <property type="match status" value="1"/>
</dbReference>
<sequence length="323" mass="37367">MVRDCPTWRDNARVSHISGPSSVGKTRNELVRVEGEVELVEVVGIFQWYQQGKVDSLNPKQGCMQLQKSKLLRHPGHVVSKEGAQPDPAKVKAILEWEPPKNVSKSFEELKKRLTSTPILGLRGWRICGYTDASRQELGCVWCSMKGYRLCFEQLRPHEMNYLTMIWNWQLYTCIENLEALPVWGDISNIYKSQKFEVYPNTERVEFEAKKEDNGSTASMICYNVEYLTAIIAMNVHFNVGENEDQGARREENQFIIQDDGMLLNGKRVCAPNVEELRTEIMQEAHYAPYAMHPGSTKMYRDLKPYYWWPKMKKDVAEFVADV</sequence>
<feature type="domain" description="Integrase zinc-binding" evidence="1">
    <location>
        <begin position="275"/>
        <end position="321"/>
    </location>
</feature>
<dbReference type="InterPro" id="IPR043502">
    <property type="entry name" value="DNA/RNA_pol_sf"/>
</dbReference>
<reference evidence="2" key="2">
    <citation type="journal article" date="2024" name="Plant">
        <title>Genomic evolution and insights into agronomic trait innovations of Sesamum species.</title>
        <authorList>
            <person name="Miao H."/>
            <person name="Wang L."/>
            <person name="Qu L."/>
            <person name="Liu H."/>
            <person name="Sun Y."/>
            <person name="Le M."/>
            <person name="Wang Q."/>
            <person name="Wei S."/>
            <person name="Zheng Y."/>
            <person name="Lin W."/>
            <person name="Duan Y."/>
            <person name="Cao H."/>
            <person name="Xiong S."/>
            <person name="Wang X."/>
            <person name="Wei L."/>
            <person name="Li C."/>
            <person name="Ma Q."/>
            <person name="Ju M."/>
            <person name="Zhao R."/>
            <person name="Li G."/>
            <person name="Mu C."/>
            <person name="Tian Q."/>
            <person name="Mei H."/>
            <person name="Zhang T."/>
            <person name="Gao T."/>
            <person name="Zhang H."/>
        </authorList>
    </citation>
    <scope>NUCLEOTIDE SEQUENCE</scope>
    <source>
        <strain evidence="2">KEN8</strain>
    </source>
</reference>